<reference evidence="2 3" key="1">
    <citation type="submission" date="2017-05" db="EMBL/GenBank/DDBJ databases">
        <title>Draft genome sequence of Elsinoe australis.</title>
        <authorList>
            <person name="Cheng Q."/>
        </authorList>
    </citation>
    <scope>NUCLEOTIDE SEQUENCE [LARGE SCALE GENOMIC DNA]</scope>
    <source>
        <strain evidence="2 3">NL1</strain>
    </source>
</reference>
<dbReference type="OrthoDB" id="10662173at2759"/>
<dbReference type="AlphaFoldDB" id="A0A2P8AIS1"/>
<organism evidence="2 3">
    <name type="scientific">Elsinoe australis</name>
    <dbReference type="NCBI Taxonomy" id="40998"/>
    <lineage>
        <taxon>Eukaryota</taxon>
        <taxon>Fungi</taxon>
        <taxon>Dikarya</taxon>
        <taxon>Ascomycota</taxon>
        <taxon>Pezizomycotina</taxon>
        <taxon>Dothideomycetes</taxon>
        <taxon>Dothideomycetidae</taxon>
        <taxon>Myriangiales</taxon>
        <taxon>Elsinoaceae</taxon>
        <taxon>Elsinoe</taxon>
    </lineage>
</organism>
<dbReference type="EMBL" id="NHZQ01000003">
    <property type="protein sequence ID" value="PSK60372.1"/>
    <property type="molecule type" value="Genomic_DNA"/>
</dbReference>
<name>A0A2P8AIS1_9PEZI</name>
<proteinExistence type="predicted"/>
<feature type="region of interest" description="Disordered" evidence="1">
    <location>
        <begin position="1"/>
        <end position="37"/>
    </location>
</feature>
<accession>A0A2P8AIS1</accession>
<gene>
    <name evidence="2" type="ORF">B9Z65_522</name>
</gene>
<protein>
    <submittedName>
        <fullName evidence="2">Uncharacterized protein</fullName>
    </submittedName>
</protein>
<comment type="caution">
    <text evidence="2">The sequence shown here is derived from an EMBL/GenBank/DDBJ whole genome shotgun (WGS) entry which is preliminary data.</text>
</comment>
<keyword evidence="3" id="KW-1185">Reference proteome</keyword>
<evidence type="ECO:0000256" key="1">
    <source>
        <dbReference type="SAM" id="MobiDB-lite"/>
    </source>
</evidence>
<dbReference type="Proteomes" id="UP000243723">
    <property type="component" value="Unassembled WGS sequence"/>
</dbReference>
<sequence length="305" mass="34540">MSKCNAGDFDEDNGGSWGNRKRSKWSEDDKEDSEGVNVSHLKTLLEQGASTAAEIERLTKQADAQRKENNDDLEVWKQEAPHIIEDYHDKGSLNACSCFFEIDTMSFESLVPSEQEQRDAWYNHVEKTITRNENINEESCDLFVIPRRFSFTRFISLLSSDFMTEGDLQIGEYDEALERGWWDFGERGCSRDQEHYFLVAILANLLLENHSTFRPCDCDTIQPLYLGEPIQDCVPAVWAPGNGTGWFKILRGQTSEAIPDAAGSVISREKTEDEVQGALQRHSFSGDGVKYLADEQGEWWGLGGS</sequence>
<evidence type="ECO:0000313" key="3">
    <source>
        <dbReference type="Proteomes" id="UP000243723"/>
    </source>
</evidence>
<evidence type="ECO:0000313" key="2">
    <source>
        <dbReference type="EMBL" id="PSK60372.1"/>
    </source>
</evidence>